<dbReference type="OrthoDB" id="4762547at2"/>
<organism evidence="2 3">
    <name type="scientific">Mycobacterium paraense</name>
    <dbReference type="NCBI Taxonomy" id="767916"/>
    <lineage>
        <taxon>Bacteria</taxon>
        <taxon>Bacillati</taxon>
        <taxon>Actinomycetota</taxon>
        <taxon>Actinomycetes</taxon>
        <taxon>Mycobacteriales</taxon>
        <taxon>Mycobacteriaceae</taxon>
        <taxon>Mycobacterium</taxon>
        <taxon>Mycobacterium simiae complex</taxon>
    </lineage>
</organism>
<evidence type="ECO:0000259" key="1">
    <source>
        <dbReference type="Pfam" id="PF00934"/>
    </source>
</evidence>
<comment type="caution">
    <text evidence="2">The sequence shown here is derived from an EMBL/GenBank/DDBJ whole genome shotgun (WGS) entry which is preliminary data.</text>
</comment>
<dbReference type="EMBL" id="LQPN01000009">
    <property type="protein sequence ID" value="ORW52937.1"/>
    <property type="molecule type" value="Genomic_DNA"/>
</dbReference>
<feature type="domain" description="PE" evidence="1">
    <location>
        <begin position="4"/>
        <end position="92"/>
    </location>
</feature>
<name>A0A1X2ANF5_9MYCO</name>
<proteinExistence type="predicted"/>
<protein>
    <submittedName>
        <fullName evidence="2">PE family protein</fullName>
    </submittedName>
</protein>
<sequence length="99" mass="9720">MSFVVPPEAVLSSAGAESAVSAEVEGAAAAAAPALLGTLPMGNDPDSALFATALNACGGAYLGVVQEHAVQRGLFAGTQSISAWVYTATEAARALTLGL</sequence>
<evidence type="ECO:0000313" key="2">
    <source>
        <dbReference type="EMBL" id="ORW52937.1"/>
    </source>
</evidence>
<evidence type="ECO:0000313" key="3">
    <source>
        <dbReference type="Proteomes" id="UP000193285"/>
    </source>
</evidence>
<dbReference type="Proteomes" id="UP000193285">
    <property type="component" value="Unassembled WGS sequence"/>
</dbReference>
<dbReference type="AlphaFoldDB" id="A0A1X2ANF5"/>
<dbReference type="SUPFAM" id="SSF140459">
    <property type="entry name" value="PE/PPE dimer-like"/>
    <property type="match status" value="1"/>
</dbReference>
<reference evidence="2 3" key="1">
    <citation type="journal article" date="2015" name="Emerg. Microbes Infect.">
        <title>Characterization of 17 strains belonging to the Mycobacterium simiae complex and description of Mycobacterium paraense sp. nov.</title>
        <authorList>
            <person name="Fusco da Costa A.R."/>
            <person name="Fedrizzi T."/>
            <person name="Lopes M.L."/>
            <person name="Pecorari M."/>
            <person name="Oliveira da Costa W.L."/>
            <person name="Giacobazzi E."/>
            <person name="da Costa Bahia J.R."/>
            <person name="De Sanctis V."/>
            <person name="Batista Lima K.V."/>
            <person name="Bertorelli R."/>
            <person name="Grottola A."/>
            <person name="Fabio A."/>
            <person name="Mariottini A."/>
            <person name="Ferretti P."/>
            <person name="Di Leva F."/>
            <person name="Fregni Serpini G."/>
            <person name="Tagliazucchi S."/>
            <person name="Rumpianesi F."/>
            <person name="Jousson O."/>
            <person name="Segata N."/>
            <person name="Tortoli E."/>
        </authorList>
    </citation>
    <scope>NUCLEOTIDE SEQUENCE [LARGE SCALE GENOMIC DNA]</scope>
    <source>
        <strain evidence="2 3">IEC33</strain>
    </source>
</reference>
<dbReference type="Pfam" id="PF00934">
    <property type="entry name" value="PE"/>
    <property type="match status" value="1"/>
</dbReference>
<accession>A0A1X2ANF5</accession>
<dbReference type="InterPro" id="IPR000084">
    <property type="entry name" value="PE-PGRS_N"/>
</dbReference>
<dbReference type="RefSeq" id="WP_085243901.1">
    <property type="nucleotide sequence ID" value="NZ_LQPN01000009.1"/>
</dbReference>
<gene>
    <name evidence="2" type="ORF">AWB90_02525</name>
</gene>
<dbReference type="InterPro" id="IPR038332">
    <property type="entry name" value="PPE_sf"/>
</dbReference>
<dbReference type="Gene3D" id="1.10.287.850">
    <property type="entry name" value="HP0062-like domain"/>
    <property type="match status" value="1"/>
</dbReference>